<dbReference type="AlphaFoldDB" id="A0AAI8YU88"/>
<dbReference type="Proteomes" id="UP001296104">
    <property type="component" value="Unassembled WGS sequence"/>
</dbReference>
<dbReference type="Pfam" id="PF04112">
    <property type="entry name" value="Mak10"/>
    <property type="match status" value="1"/>
</dbReference>
<dbReference type="Pfam" id="PF25789">
    <property type="entry name" value="TPR_NAA35"/>
    <property type="match status" value="1"/>
</dbReference>
<reference evidence="6" key="1">
    <citation type="submission" date="2023-11" db="EMBL/GenBank/DDBJ databases">
        <authorList>
            <person name="Alioto T."/>
            <person name="Alioto T."/>
            <person name="Gomez Garrido J."/>
        </authorList>
    </citation>
    <scope>NUCLEOTIDE SEQUENCE</scope>
</reference>
<dbReference type="InterPro" id="IPR057982">
    <property type="entry name" value="TPR_NAA35"/>
</dbReference>
<gene>
    <name evidence="6" type="ORF">LECACI_7A002099</name>
</gene>
<feature type="domain" description="NAA35-like TPR repeats" evidence="5">
    <location>
        <begin position="362"/>
        <end position="549"/>
    </location>
</feature>
<evidence type="ECO:0000256" key="2">
    <source>
        <dbReference type="ARBA" id="ARBA00006289"/>
    </source>
</evidence>
<proteinExistence type="inferred from homology"/>
<organism evidence="6 7">
    <name type="scientific">Lecanosticta acicola</name>
    <dbReference type="NCBI Taxonomy" id="111012"/>
    <lineage>
        <taxon>Eukaryota</taxon>
        <taxon>Fungi</taxon>
        <taxon>Dikarya</taxon>
        <taxon>Ascomycota</taxon>
        <taxon>Pezizomycotina</taxon>
        <taxon>Dothideomycetes</taxon>
        <taxon>Dothideomycetidae</taxon>
        <taxon>Mycosphaerellales</taxon>
        <taxon>Mycosphaerellaceae</taxon>
        <taxon>Lecanosticta</taxon>
    </lineage>
</organism>
<keyword evidence="3" id="KW-0963">Cytoplasm</keyword>
<dbReference type="EMBL" id="CAVMBE010000009">
    <property type="protein sequence ID" value="CAK3878317.1"/>
    <property type="molecule type" value="Genomic_DNA"/>
</dbReference>
<accession>A0AAI8YU88</accession>
<comment type="subcellular location">
    <subcellularLocation>
        <location evidence="1">Cytoplasm</location>
    </subcellularLocation>
</comment>
<dbReference type="PANTHER" id="PTHR21373:SF0">
    <property type="entry name" value="N-ALPHA-ACETYLTRANSFERASE 35, NATC AUXILIARY SUBUNIT"/>
    <property type="match status" value="1"/>
</dbReference>
<protein>
    <submittedName>
        <fullName evidence="6">Uncharacterized protein</fullName>
    </submittedName>
</protein>
<evidence type="ECO:0000256" key="3">
    <source>
        <dbReference type="ARBA" id="ARBA00022490"/>
    </source>
</evidence>
<name>A0AAI8YU88_9PEZI</name>
<keyword evidence="7" id="KW-1185">Reference proteome</keyword>
<evidence type="ECO:0000313" key="6">
    <source>
        <dbReference type="EMBL" id="CAK3878317.1"/>
    </source>
</evidence>
<dbReference type="PANTHER" id="PTHR21373">
    <property type="entry name" value="GLUCOSE REPRESSIBLE PROTEIN MAK10"/>
    <property type="match status" value="1"/>
</dbReference>
<evidence type="ECO:0000259" key="5">
    <source>
        <dbReference type="Pfam" id="PF25789"/>
    </source>
</evidence>
<evidence type="ECO:0000259" key="4">
    <source>
        <dbReference type="Pfam" id="PF04112"/>
    </source>
</evidence>
<dbReference type="InterPro" id="IPR007244">
    <property type="entry name" value="Naa35_N"/>
</dbReference>
<sequence>MAGDDLVEGISRLSITPNHDGGDHDLSNEANAEARLQQEARMQQNNSHAPPLTRGTRDVTADFVAAAKKLPPGDLVKDENFTLFEAVGALEIMDPKMDSGYVPPEDSFEPDFDVTGGLLPEEVLWIMDEILRLEMSFHDGYPLSQNIFTSLHIFRLIDPNNKRPYYLRLPDDTSRNKLFGQQMVHDVLRKYCIAVVKCVECALDTITRQTYYEEEDFVTHQFGRELLPDLDVEEARKLLVEAMDFIDNYQPASSNDNYQVFRALKHRLVAREHILFSMSGRHNQWQDLRDKVAEMKEECRLVKPLPDAFSSKVTRQLATSTPPRPMPELSWDQALRQWTQLCNDVLAADDFRRFRKERRPHALQQAVWDYAYRSPLPKTYARAKVQDVLMGTDSGSNGVINVDFIYRDILELVLAGDPLTGEEAQAVEVPMDPRHRAVRVLSDFAHAAMHAYKELYRSLNQNRCRMRRSLIHVVLLFQELETKANDCDVSLCECQYINAYAADPLSEVARMDTWPLTEWTILHKETIIEWVLQLGFETEIYSPPEMRLIHATIARFADDRAERLGGVCRSNANKILRVLFTRPFKANFTVKLSQALGAMYGVLEFLHLVDIAPRRFEDPQCRYEARMKLLLGQLAILVTGGEYYKAIEQPWYVDMPVQKVVEITTQAIMAVKKEDLGILKSMPPDHCQYLGTESQWQAEIEIVEKVCVGFNVAMMRIGQLCREHGIQTLSAEERPDLRSMYEVVISPPGQRFHDWWPIPQIKKKEKPGAAASGR</sequence>
<dbReference type="GO" id="GO:0031417">
    <property type="term" value="C:NatC complex"/>
    <property type="evidence" value="ECO:0007669"/>
    <property type="project" value="InterPro"/>
</dbReference>
<comment type="similarity">
    <text evidence="2">Belongs to the MAK10 family.</text>
</comment>
<feature type="domain" description="NAA35-like N-terminal" evidence="4">
    <location>
        <begin position="72"/>
        <end position="235"/>
    </location>
</feature>
<comment type="caution">
    <text evidence="6">The sequence shown here is derived from an EMBL/GenBank/DDBJ whole genome shotgun (WGS) entry which is preliminary data.</text>
</comment>
<evidence type="ECO:0000313" key="7">
    <source>
        <dbReference type="Proteomes" id="UP001296104"/>
    </source>
</evidence>
<evidence type="ECO:0000256" key="1">
    <source>
        <dbReference type="ARBA" id="ARBA00004496"/>
    </source>
</evidence>
<dbReference type="InterPro" id="IPR057983">
    <property type="entry name" value="NAA35-like_N"/>
</dbReference>